<reference evidence="13 14" key="1">
    <citation type="submission" date="2017-01" db="EMBL/GenBank/DDBJ databases">
        <authorList>
            <person name="Mah S.A."/>
            <person name="Swanson W.J."/>
            <person name="Moy G.W."/>
            <person name="Vacquier V.D."/>
        </authorList>
    </citation>
    <scope>NUCLEOTIDE SEQUENCE [LARGE SCALE GENOMIC DNA]</scope>
    <source>
        <strain evidence="13 14">CPCC 203464</strain>
    </source>
</reference>
<dbReference type="AlphaFoldDB" id="A0A1N7HCA4"/>
<dbReference type="OrthoDB" id="9804592at2"/>
<dbReference type="PANTHER" id="PTHR10160">
    <property type="entry name" value="NAD(P) TRANSHYDROGENASE"/>
    <property type="match status" value="1"/>
</dbReference>
<evidence type="ECO:0000256" key="3">
    <source>
        <dbReference type="ARBA" id="ARBA00022741"/>
    </source>
</evidence>
<evidence type="ECO:0000256" key="10">
    <source>
        <dbReference type="ARBA" id="ARBA00084087"/>
    </source>
</evidence>
<keyword evidence="5" id="KW-1278">Translocase</keyword>
<dbReference type="SMART" id="SM01002">
    <property type="entry name" value="AlaDh_PNT_C"/>
    <property type="match status" value="1"/>
</dbReference>
<keyword evidence="4" id="KW-0521">NADP</keyword>
<evidence type="ECO:0000256" key="8">
    <source>
        <dbReference type="ARBA" id="ARBA00071353"/>
    </source>
</evidence>
<evidence type="ECO:0000256" key="5">
    <source>
        <dbReference type="ARBA" id="ARBA00022967"/>
    </source>
</evidence>
<evidence type="ECO:0000313" key="13">
    <source>
        <dbReference type="EMBL" id="SIS22507.1"/>
    </source>
</evidence>
<accession>A0A1N7HCA4</accession>
<dbReference type="STRING" id="1344003.SAMN05445060_3965"/>
<dbReference type="NCBIfam" id="NF006942">
    <property type="entry name" value="PRK09424.1"/>
    <property type="match status" value="1"/>
</dbReference>
<dbReference type="Proteomes" id="UP000186218">
    <property type="component" value="Unassembled WGS sequence"/>
</dbReference>
<dbReference type="SUPFAM" id="SSF51735">
    <property type="entry name" value="NAD(P)-binding Rossmann-fold domains"/>
    <property type="match status" value="1"/>
</dbReference>
<evidence type="ECO:0000256" key="6">
    <source>
        <dbReference type="ARBA" id="ARBA00023027"/>
    </source>
</evidence>
<proteinExistence type="predicted"/>
<dbReference type="GO" id="GO:0008750">
    <property type="term" value="F:proton-translocating NAD(P)+ transhydrogenase activity"/>
    <property type="evidence" value="ECO:0007669"/>
    <property type="project" value="UniProtKB-EC"/>
</dbReference>
<evidence type="ECO:0000256" key="4">
    <source>
        <dbReference type="ARBA" id="ARBA00022857"/>
    </source>
</evidence>
<evidence type="ECO:0000256" key="9">
    <source>
        <dbReference type="ARBA" id="ARBA00076996"/>
    </source>
</evidence>
<dbReference type="InterPro" id="IPR036291">
    <property type="entry name" value="NAD(P)-bd_dom_sf"/>
</dbReference>
<comment type="catalytic activity">
    <reaction evidence="7">
        <text>NAD(+) + NADPH + H(+)(in) = NADH + NADP(+) + H(+)(out)</text>
        <dbReference type="Rhea" id="RHEA:47992"/>
        <dbReference type="ChEBI" id="CHEBI:15378"/>
        <dbReference type="ChEBI" id="CHEBI:57540"/>
        <dbReference type="ChEBI" id="CHEBI:57783"/>
        <dbReference type="ChEBI" id="CHEBI:57945"/>
        <dbReference type="ChEBI" id="CHEBI:58349"/>
        <dbReference type="EC" id="7.1.1.1"/>
    </reaction>
</comment>
<dbReference type="FunFam" id="3.40.50.720:FF:000188">
    <property type="entry name" value="NAD(P) transhydrogenase alpha subunit 1"/>
    <property type="match status" value="1"/>
</dbReference>
<dbReference type="Pfam" id="PF01262">
    <property type="entry name" value="AlaDh_PNT_C"/>
    <property type="match status" value="1"/>
</dbReference>
<protein>
    <recommendedName>
        <fullName evidence="8">NAD(P) transhydrogenase subunit alpha part 1</fullName>
        <ecNumber evidence="2">7.1.1.1</ecNumber>
    </recommendedName>
    <alternativeName>
        <fullName evidence="10">Nicotinamide nucleotide transhydrogenase subunit alpha 1</fullName>
    </alternativeName>
    <alternativeName>
        <fullName evidence="9">Pyridine nucleotide transhydrogenase subunit alpha 1</fullName>
    </alternativeName>
</protein>
<keyword evidence="3" id="KW-0547">Nucleotide-binding</keyword>
<dbReference type="GO" id="GO:0006740">
    <property type="term" value="P:NADPH regeneration"/>
    <property type="evidence" value="ECO:0007669"/>
    <property type="project" value="TreeGrafter"/>
</dbReference>
<dbReference type="RefSeq" id="WP_076482756.1">
    <property type="nucleotide sequence ID" value="NZ_FTNT01000015.1"/>
</dbReference>
<dbReference type="GO" id="GO:0050661">
    <property type="term" value="F:NADP binding"/>
    <property type="evidence" value="ECO:0007669"/>
    <property type="project" value="TreeGrafter"/>
</dbReference>
<feature type="domain" description="Alanine dehydrogenase/pyridine nucleotide transhydrogenase N-terminal" evidence="12">
    <location>
        <begin position="4"/>
        <end position="134"/>
    </location>
</feature>
<dbReference type="SMART" id="SM01003">
    <property type="entry name" value="AlaDh_PNT_N"/>
    <property type="match status" value="1"/>
</dbReference>
<sequence length="362" mass="37508">MSVGVVRETAAGERRVALVPKVVAQLVSKGVEVVVESGAGLAALIPDDLYAEAGATIGDPLSADVVVQVNPPTDDEIAKLRSGQTLIGFLAPRNADNQIGALKSAGVQAFAVEAIPRISRAQAMDALSSQANVAGYKAVVVAADRATRFFPMLTTAAGTVKPATVLVLGVGVAGLQALATAKRLGARTTGYDVRPEVAEQVRSVGGQWLDLGIDAAGEGGYARELTDDERAQQQQALENAIKGFDVVITTALVPGRPAPRLVTAAAVEGMKPGSVVVDLAGETGGNCELTEPGQDVVKHDVMICSPLNLPATMPEHASELYSKNLYALIDLMLTEGGRIEPDFADEVLAAACVTREHEKAEA</sequence>
<keyword evidence="14" id="KW-1185">Reference proteome</keyword>
<dbReference type="GO" id="GO:0005886">
    <property type="term" value="C:plasma membrane"/>
    <property type="evidence" value="ECO:0007669"/>
    <property type="project" value="TreeGrafter"/>
</dbReference>
<dbReference type="Pfam" id="PF05222">
    <property type="entry name" value="AlaDh_PNT_N"/>
    <property type="match status" value="1"/>
</dbReference>
<dbReference type="EMBL" id="FTNT01000015">
    <property type="protein sequence ID" value="SIS22507.1"/>
    <property type="molecule type" value="Genomic_DNA"/>
</dbReference>
<evidence type="ECO:0000256" key="7">
    <source>
        <dbReference type="ARBA" id="ARBA00048202"/>
    </source>
</evidence>
<keyword evidence="6" id="KW-0520">NAD</keyword>
<evidence type="ECO:0000259" key="12">
    <source>
        <dbReference type="SMART" id="SM01003"/>
    </source>
</evidence>
<gene>
    <name evidence="13" type="ORF">SAMN05445060_3965</name>
</gene>
<organism evidence="13 14">
    <name type="scientific">Williamsia sterculiae</name>
    <dbReference type="NCBI Taxonomy" id="1344003"/>
    <lineage>
        <taxon>Bacteria</taxon>
        <taxon>Bacillati</taxon>
        <taxon>Actinomycetota</taxon>
        <taxon>Actinomycetes</taxon>
        <taxon>Mycobacteriales</taxon>
        <taxon>Nocardiaceae</taxon>
        <taxon>Williamsia</taxon>
    </lineage>
</organism>
<dbReference type="EC" id="7.1.1.1" evidence="2"/>
<dbReference type="InterPro" id="IPR007698">
    <property type="entry name" value="AlaDH/PNT_NAD(H)-bd"/>
</dbReference>
<dbReference type="Gene3D" id="3.40.50.720">
    <property type="entry name" value="NAD(P)-binding Rossmann-like Domain"/>
    <property type="match status" value="2"/>
</dbReference>
<evidence type="ECO:0000259" key="11">
    <source>
        <dbReference type="SMART" id="SM01002"/>
    </source>
</evidence>
<dbReference type="SUPFAM" id="SSF52283">
    <property type="entry name" value="Formate/glycerate dehydrogenase catalytic domain-like"/>
    <property type="match status" value="1"/>
</dbReference>
<comment type="function">
    <text evidence="1">The transhydrogenation between NADH and NADP is coupled to respiration and ATP hydrolysis and functions as a proton pump across the membrane.</text>
</comment>
<evidence type="ECO:0000256" key="2">
    <source>
        <dbReference type="ARBA" id="ARBA00012943"/>
    </source>
</evidence>
<dbReference type="InterPro" id="IPR007886">
    <property type="entry name" value="AlaDH/PNT_N"/>
</dbReference>
<evidence type="ECO:0000313" key="14">
    <source>
        <dbReference type="Proteomes" id="UP000186218"/>
    </source>
</evidence>
<evidence type="ECO:0000256" key="1">
    <source>
        <dbReference type="ARBA" id="ARBA00003943"/>
    </source>
</evidence>
<feature type="domain" description="Alanine dehydrogenase/pyridine nucleotide transhydrogenase NAD(H)-binding" evidence="11">
    <location>
        <begin position="143"/>
        <end position="305"/>
    </location>
</feature>
<name>A0A1N7HCA4_9NOCA</name>
<dbReference type="PANTHER" id="PTHR10160:SF19">
    <property type="entry name" value="PROTON-TRANSLOCATING NAD(P)(+) TRANSHYDROGENASE"/>
    <property type="match status" value="1"/>
</dbReference>
<dbReference type="CDD" id="cd05304">
    <property type="entry name" value="Rubrum_tdh"/>
    <property type="match status" value="1"/>
</dbReference>